<dbReference type="GO" id="GO:0070069">
    <property type="term" value="C:cytochrome complex"/>
    <property type="evidence" value="ECO:0007669"/>
    <property type="project" value="InterPro"/>
</dbReference>
<dbReference type="RefSeq" id="WP_149566448.1">
    <property type="nucleotide sequence ID" value="NZ_CP035807.1"/>
</dbReference>
<keyword evidence="10" id="KW-0408">Iron</keyword>
<evidence type="ECO:0000313" key="13">
    <source>
        <dbReference type="EMBL" id="QEN03188.1"/>
    </source>
</evidence>
<gene>
    <name evidence="13" type="ORF">EW093_00205</name>
</gene>
<evidence type="ECO:0000256" key="1">
    <source>
        <dbReference type="ARBA" id="ARBA00004651"/>
    </source>
</evidence>
<dbReference type="InterPro" id="IPR002585">
    <property type="entry name" value="Cyt-d_ubiquinol_oxidase_su_1"/>
</dbReference>
<feature type="transmembrane region" description="Helical" evidence="12">
    <location>
        <begin position="187"/>
        <end position="206"/>
    </location>
</feature>
<accession>A0A5C1Q751</accession>
<feature type="transmembrane region" description="Helical" evidence="12">
    <location>
        <begin position="125"/>
        <end position="143"/>
    </location>
</feature>
<keyword evidence="5" id="KW-0349">Heme</keyword>
<evidence type="ECO:0000256" key="3">
    <source>
        <dbReference type="ARBA" id="ARBA00022448"/>
    </source>
</evidence>
<reference evidence="13 14" key="2">
    <citation type="submission" date="2019-09" db="EMBL/GenBank/DDBJ databases">
        <title>Complete Genome Sequence and Methylome Analysis of free living Spirochaetas.</title>
        <authorList>
            <person name="Leshcheva N."/>
            <person name="Mikheeva N."/>
        </authorList>
    </citation>
    <scope>NUCLEOTIDE SEQUENCE [LARGE SCALE GENOMIC DNA]</scope>
    <source>
        <strain evidence="13 14">P</strain>
    </source>
</reference>
<feature type="transmembrane region" description="Helical" evidence="12">
    <location>
        <begin position="12"/>
        <end position="36"/>
    </location>
</feature>
<feature type="transmembrane region" description="Helical" evidence="12">
    <location>
        <begin position="57"/>
        <end position="77"/>
    </location>
</feature>
<dbReference type="OrthoDB" id="9807042at2"/>
<evidence type="ECO:0000256" key="7">
    <source>
        <dbReference type="ARBA" id="ARBA00022723"/>
    </source>
</evidence>
<keyword evidence="11 12" id="KW-0472">Membrane</keyword>
<keyword evidence="9 12" id="KW-1133">Transmembrane helix</keyword>
<dbReference type="GO" id="GO:0019646">
    <property type="term" value="P:aerobic electron transport chain"/>
    <property type="evidence" value="ECO:0007669"/>
    <property type="project" value="InterPro"/>
</dbReference>
<evidence type="ECO:0000256" key="6">
    <source>
        <dbReference type="ARBA" id="ARBA00022692"/>
    </source>
</evidence>
<dbReference type="GO" id="GO:0046872">
    <property type="term" value="F:metal ion binding"/>
    <property type="evidence" value="ECO:0007669"/>
    <property type="project" value="UniProtKB-KW"/>
</dbReference>
<feature type="transmembrane region" description="Helical" evidence="12">
    <location>
        <begin position="302"/>
        <end position="321"/>
    </location>
</feature>
<evidence type="ECO:0000313" key="14">
    <source>
        <dbReference type="Proteomes" id="UP000323824"/>
    </source>
</evidence>
<dbReference type="EMBL" id="CP035807">
    <property type="protein sequence ID" value="QEN03188.1"/>
    <property type="molecule type" value="Genomic_DNA"/>
</dbReference>
<comment type="similarity">
    <text evidence="2">Belongs to the cytochrome ubiquinol oxidase subunit 1 family.</text>
</comment>
<dbReference type="KEGG" id="sper:EW093_00205"/>
<feature type="transmembrane region" description="Helical" evidence="12">
    <location>
        <begin position="227"/>
        <end position="247"/>
    </location>
</feature>
<sequence length="384" mass="43726">MVEILSRIQFAFTVGFHFLFVPLSIGLIFLVCIYEYKYLKSKEVKYKHLSEFYGDMFVINYAFGIVTGITMSLQFGTNWSAYSIYMGDVFGAPLVFEAMIAFFLESTFTGLWIFKKNKMSNRLRFITVLLIFIGTNFSALWIITANGFMQNPVGYALAADGSRVLVENFKEIIFNPYAWYMLVHNNISAILLGSYFVLGIGAYRYLKIDKESQEAKTFELGFKPANILLVITSLLMPAVGFSYFNYIVPIQSTKIDAISGGSPFVTISFGLMVGLGTFFIFYSIYTLIFFKRFMNSPVMQKFYLWTFPLPYIAILAGWIVAEVGRQPYVVYGLMLTNDAVSNVPVMQVWFSLITIFVMYAILAVGCIYLIKKRITSPLVKEESL</sequence>
<keyword evidence="3" id="KW-0813">Transport</keyword>
<feature type="transmembrane region" description="Helical" evidence="12">
    <location>
        <begin position="267"/>
        <end position="290"/>
    </location>
</feature>
<keyword evidence="14" id="KW-1185">Reference proteome</keyword>
<dbReference type="Pfam" id="PF01654">
    <property type="entry name" value="Cyt_bd_oxida_I"/>
    <property type="match status" value="2"/>
</dbReference>
<name>A0A5C1Q751_9SPIO</name>
<evidence type="ECO:0000256" key="5">
    <source>
        <dbReference type="ARBA" id="ARBA00022617"/>
    </source>
</evidence>
<evidence type="ECO:0000256" key="12">
    <source>
        <dbReference type="SAM" id="Phobius"/>
    </source>
</evidence>
<protein>
    <submittedName>
        <fullName evidence="13">Cytochrome ubiquinol oxidase subunit I</fullName>
    </submittedName>
</protein>
<dbReference type="GO" id="GO:0020037">
    <property type="term" value="F:heme binding"/>
    <property type="evidence" value="ECO:0007669"/>
    <property type="project" value="TreeGrafter"/>
</dbReference>
<evidence type="ECO:0000256" key="4">
    <source>
        <dbReference type="ARBA" id="ARBA00022475"/>
    </source>
</evidence>
<feature type="transmembrane region" description="Helical" evidence="12">
    <location>
        <begin position="89"/>
        <end position="113"/>
    </location>
</feature>
<feature type="transmembrane region" description="Helical" evidence="12">
    <location>
        <begin position="348"/>
        <end position="370"/>
    </location>
</feature>
<dbReference type="AlphaFoldDB" id="A0A5C1Q751"/>
<proteinExistence type="inferred from homology"/>
<keyword evidence="7" id="KW-0479">Metal-binding</keyword>
<dbReference type="GO" id="GO:0009055">
    <property type="term" value="F:electron transfer activity"/>
    <property type="evidence" value="ECO:0007669"/>
    <property type="project" value="InterPro"/>
</dbReference>
<dbReference type="GO" id="GO:0016682">
    <property type="term" value="F:oxidoreductase activity, acting on diphenols and related substances as donors, oxygen as acceptor"/>
    <property type="evidence" value="ECO:0007669"/>
    <property type="project" value="TreeGrafter"/>
</dbReference>
<evidence type="ECO:0000256" key="11">
    <source>
        <dbReference type="ARBA" id="ARBA00023136"/>
    </source>
</evidence>
<reference evidence="13 14" key="1">
    <citation type="submission" date="2019-02" db="EMBL/GenBank/DDBJ databases">
        <authorList>
            <person name="Fomenkov A."/>
            <person name="Dubinina G."/>
            <person name="Grabovich M."/>
            <person name="Vincze T."/>
            <person name="Roberts R.J."/>
        </authorList>
    </citation>
    <scope>NUCLEOTIDE SEQUENCE [LARGE SCALE GENOMIC DNA]</scope>
    <source>
        <strain evidence="13 14">P</strain>
    </source>
</reference>
<keyword evidence="8" id="KW-0249">Electron transport</keyword>
<dbReference type="PANTHER" id="PTHR30365">
    <property type="entry name" value="CYTOCHROME D UBIQUINOL OXIDASE"/>
    <property type="match status" value="1"/>
</dbReference>
<dbReference type="Proteomes" id="UP000323824">
    <property type="component" value="Chromosome"/>
</dbReference>
<keyword evidence="4" id="KW-1003">Cell membrane</keyword>
<comment type="subcellular location">
    <subcellularLocation>
        <location evidence="1">Cell membrane</location>
        <topology evidence="1">Multi-pass membrane protein</topology>
    </subcellularLocation>
</comment>
<organism evidence="13 14">
    <name type="scientific">Thiospirochaeta perfilievii</name>
    <dbReference type="NCBI Taxonomy" id="252967"/>
    <lineage>
        <taxon>Bacteria</taxon>
        <taxon>Pseudomonadati</taxon>
        <taxon>Spirochaetota</taxon>
        <taxon>Spirochaetia</taxon>
        <taxon>Spirochaetales</taxon>
        <taxon>Spirochaetaceae</taxon>
        <taxon>Thiospirochaeta</taxon>
    </lineage>
</organism>
<evidence type="ECO:0000256" key="10">
    <source>
        <dbReference type="ARBA" id="ARBA00023004"/>
    </source>
</evidence>
<dbReference type="GO" id="GO:0005886">
    <property type="term" value="C:plasma membrane"/>
    <property type="evidence" value="ECO:0007669"/>
    <property type="project" value="UniProtKB-SubCell"/>
</dbReference>
<evidence type="ECO:0000256" key="2">
    <source>
        <dbReference type="ARBA" id="ARBA00009819"/>
    </source>
</evidence>
<keyword evidence="6 12" id="KW-0812">Transmembrane</keyword>
<evidence type="ECO:0000256" key="9">
    <source>
        <dbReference type="ARBA" id="ARBA00022989"/>
    </source>
</evidence>
<evidence type="ECO:0000256" key="8">
    <source>
        <dbReference type="ARBA" id="ARBA00022982"/>
    </source>
</evidence>
<dbReference type="PANTHER" id="PTHR30365:SF14">
    <property type="entry name" value="CYTOCHROME BD MENAQUINOL OXIDASE SUBUNIT I-RELATED"/>
    <property type="match status" value="1"/>
</dbReference>